<proteinExistence type="inferred from homology"/>
<evidence type="ECO:0000256" key="1">
    <source>
        <dbReference type="ARBA" id="ARBA00006484"/>
    </source>
</evidence>
<evidence type="ECO:0000313" key="4">
    <source>
        <dbReference type="Proteomes" id="UP000094569"/>
    </source>
</evidence>
<keyword evidence="2" id="KW-0560">Oxidoreductase</keyword>
<dbReference type="OrthoDB" id="1274115at2759"/>
<dbReference type="GO" id="GO:0016491">
    <property type="term" value="F:oxidoreductase activity"/>
    <property type="evidence" value="ECO:0007669"/>
    <property type="project" value="UniProtKB-KW"/>
</dbReference>
<dbReference type="InterPro" id="IPR036291">
    <property type="entry name" value="NAD(P)-bd_dom_sf"/>
</dbReference>
<comment type="similarity">
    <text evidence="1">Belongs to the short-chain dehydrogenases/reductases (SDR) family.</text>
</comment>
<dbReference type="Gene3D" id="3.40.50.720">
    <property type="entry name" value="NAD(P)-binding Rossmann-like Domain"/>
    <property type="match status" value="1"/>
</dbReference>
<dbReference type="PRINTS" id="PR00081">
    <property type="entry name" value="GDHRDH"/>
</dbReference>
<reference evidence="3 4" key="1">
    <citation type="journal article" date="2016" name="BMC Genomics">
        <title>Comparative genomic and transcriptomic analyses of the Fuzhuan brick tea-fermentation fungus Aspergillus cristatus.</title>
        <authorList>
            <person name="Ge Y."/>
            <person name="Wang Y."/>
            <person name="Liu Y."/>
            <person name="Tan Y."/>
            <person name="Ren X."/>
            <person name="Zhang X."/>
            <person name="Hyde K.D."/>
            <person name="Liu Y."/>
            <person name="Liu Z."/>
        </authorList>
    </citation>
    <scope>NUCLEOTIDE SEQUENCE [LARGE SCALE GENOMIC DNA]</scope>
    <source>
        <strain evidence="3 4">GZAAS20.1005</strain>
    </source>
</reference>
<evidence type="ECO:0008006" key="5">
    <source>
        <dbReference type="Google" id="ProtNLM"/>
    </source>
</evidence>
<dbReference type="SUPFAM" id="SSF51735">
    <property type="entry name" value="NAD(P)-binding Rossmann-fold domains"/>
    <property type="match status" value="1"/>
</dbReference>
<dbReference type="PANTHER" id="PTHR43976:SF16">
    <property type="entry name" value="SHORT-CHAIN DEHYDROGENASE_REDUCTASE FAMILY PROTEIN"/>
    <property type="match status" value="1"/>
</dbReference>
<organism evidence="3 4">
    <name type="scientific">Aspergillus cristatus</name>
    <name type="common">Chinese Fuzhuan brick tea-fermentation fungus</name>
    <name type="synonym">Eurotium cristatum</name>
    <dbReference type="NCBI Taxonomy" id="573508"/>
    <lineage>
        <taxon>Eukaryota</taxon>
        <taxon>Fungi</taxon>
        <taxon>Dikarya</taxon>
        <taxon>Ascomycota</taxon>
        <taxon>Pezizomycotina</taxon>
        <taxon>Eurotiomycetes</taxon>
        <taxon>Eurotiomycetidae</taxon>
        <taxon>Eurotiales</taxon>
        <taxon>Aspergillaceae</taxon>
        <taxon>Aspergillus</taxon>
        <taxon>Aspergillus subgen. Aspergillus</taxon>
    </lineage>
</organism>
<keyword evidence="4" id="KW-1185">Reference proteome</keyword>
<comment type="caution">
    <text evidence="3">The sequence shown here is derived from an EMBL/GenBank/DDBJ whole genome shotgun (WGS) entry which is preliminary data.</text>
</comment>
<evidence type="ECO:0000256" key="2">
    <source>
        <dbReference type="ARBA" id="ARBA00023002"/>
    </source>
</evidence>
<accession>A0A1E3B3C2</accession>
<dbReference type="PANTHER" id="PTHR43976">
    <property type="entry name" value="SHORT CHAIN DEHYDROGENASE"/>
    <property type="match status" value="1"/>
</dbReference>
<gene>
    <name evidence="3" type="ORF">SI65_09040</name>
</gene>
<dbReference type="AlphaFoldDB" id="A0A1E3B3C2"/>
<dbReference type="VEuPathDB" id="FungiDB:SI65_09040"/>
<dbReference type="STRING" id="573508.A0A1E3B3C2"/>
<sequence>MPQVWLVTGASSGSGLELVKIITGKGDRVLAASRTPEKLSSLASDNVKPVRLDHNEPLDLIQSAIKDILASYGTIDIIVNNAAYVQTGILVEVSPEDSLRQFQANTLGPLNL</sequence>
<dbReference type="InterPro" id="IPR051911">
    <property type="entry name" value="SDR_oxidoreductase"/>
</dbReference>
<dbReference type="InterPro" id="IPR002347">
    <property type="entry name" value="SDR_fam"/>
</dbReference>
<name>A0A1E3B3C2_ASPCR</name>
<evidence type="ECO:0000313" key="3">
    <source>
        <dbReference type="EMBL" id="ODM15437.1"/>
    </source>
</evidence>
<dbReference type="Pfam" id="PF00106">
    <property type="entry name" value="adh_short"/>
    <property type="match status" value="1"/>
</dbReference>
<dbReference type="Proteomes" id="UP000094569">
    <property type="component" value="Unassembled WGS sequence"/>
</dbReference>
<protein>
    <recommendedName>
        <fullName evidence="5">Ketoreductase (KR) domain-containing protein</fullName>
    </recommendedName>
</protein>
<dbReference type="EMBL" id="JXNT01000016">
    <property type="protein sequence ID" value="ODM15437.1"/>
    <property type="molecule type" value="Genomic_DNA"/>
</dbReference>